<sequence length="146" mass="16418">MSWESSRQRHQLVHAVLADIAATGRPHVTGELATRVTAEFGDFDGLLREVQLRWYRAFDARLDALLEDWPPDIDAALTALWLDLSAAMPGARFLLDAHAGRPALADLDAHHRRTLHAATGVHEVRLPRIPPPRRRCRWLVPRTSTA</sequence>
<evidence type="ECO:0000313" key="1">
    <source>
        <dbReference type="EMBL" id="MBB5084742.1"/>
    </source>
</evidence>
<dbReference type="AlphaFoldDB" id="A0A7W8AEK1"/>
<accession>A0A7W8AEK1</accession>
<organism evidence="1 2">
    <name type="scientific">Nonomuraea endophytica</name>
    <dbReference type="NCBI Taxonomy" id="714136"/>
    <lineage>
        <taxon>Bacteria</taxon>
        <taxon>Bacillati</taxon>
        <taxon>Actinomycetota</taxon>
        <taxon>Actinomycetes</taxon>
        <taxon>Streptosporangiales</taxon>
        <taxon>Streptosporangiaceae</taxon>
        <taxon>Nonomuraea</taxon>
    </lineage>
</organism>
<protein>
    <submittedName>
        <fullName evidence="1">Uncharacterized protein</fullName>
    </submittedName>
</protein>
<proteinExistence type="predicted"/>
<name>A0A7W8AEK1_9ACTN</name>
<keyword evidence="2" id="KW-1185">Reference proteome</keyword>
<dbReference type="RefSeq" id="WP_184975262.1">
    <property type="nucleotide sequence ID" value="NZ_JACHIN010000026.1"/>
</dbReference>
<dbReference type="Proteomes" id="UP000568380">
    <property type="component" value="Unassembled WGS sequence"/>
</dbReference>
<evidence type="ECO:0000313" key="2">
    <source>
        <dbReference type="Proteomes" id="UP000568380"/>
    </source>
</evidence>
<comment type="caution">
    <text evidence="1">The sequence shown here is derived from an EMBL/GenBank/DDBJ whole genome shotgun (WGS) entry which is preliminary data.</text>
</comment>
<reference evidence="1 2" key="1">
    <citation type="submission" date="2020-08" db="EMBL/GenBank/DDBJ databases">
        <title>Genomic Encyclopedia of Type Strains, Phase IV (KMG-IV): sequencing the most valuable type-strain genomes for metagenomic binning, comparative biology and taxonomic classification.</title>
        <authorList>
            <person name="Goeker M."/>
        </authorList>
    </citation>
    <scope>NUCLEOTIDE SEQUENCE [LARGE SCALE GENOMIC DNA]</scope>
    <source>
        <strain evidence="1 2">DSM 45385</strain>
    </source>
</reference>
<dbReference type="EMBL" id="JACHIN010000026">
    <property type="protein sequence ID" value="MBB5084742.1"/>
    <property type="molecule type" value="Genomic_DNA"/>
</dbReference>
<gene>
    <name evidence="1" type="ORF">HNR40_010253</name>
</gene>